<feature type="transmembrane region" description="Helical" evidence="1">
    <location>
        <begin position="86"/>
        <end position="104"/>
    </location>
</feature>
<comment type="caution">
    <text evidence="2">The sequence shown here is derived from an EMBL/GenBank/DDBJ whole genome shotgun (WGS) entry which is preliminary data.</text>
</comment>
<evidence type="ECO:0000313" key="2">
    <source>
        <dbReference type="EMBL" id="KYP78224.1"/>
    </source>
</evidence>
<dbReference type="Proteomes" id="UP000075243">
    <property type="component" value="Unassembled WGS sequence"/>
</dbReference>
<gene>
    <name evidence="2" type="ORF">KK1_049762</name>
</gene>
<keyword evidence="1" id="KW-0472">Membrane</keyword>
<sequence length="183" mass="20479">MASVLSITPYARWVLIGLGFAFLKYQADKLIAQFGLKLGNTNDGSTPVLLNFEEAYDEFIQEIIDVTTIMVCYPLILLLICPLEPVYQVIFLLKLIFGALYYTPTLVAKASGISVTCGLFNLSLIWFTTLAALVLSLIIDFFVLLVIYLNKRYACACVTAGRPKMEEPEDDMENFLVNVNVQQ</sequence>
<dbReference type="AlphaFoldDB" id="A0A151UFX5"/>
<keyword evidence="3" id="KW-1185">Reference proteome</keyword>
<dbReference type="Gramene" id="C.cajan_47730.t">
    <property type="protein sequence ID" value="C.cajan_47730.t.cds1"/>
    <property type="gene ID" value="C.cajan_47730"/>
</dbReference>
<keyword evidence="1" id="KW-1133">Transmembrane helix</keyword>
<proteinExistence type="predicted"/>
<dbReference type="EMBL" id="AGCT01045678">
    <property type="protein sequence ID" value="KYP78224.1"/>
    <property type="molecule type" value="Genomic_DNA"/>
</dbReference>
<accession>A0A151UFX5</accession>
<reference evidence="2" key="1">
    <citation type="journal article" date="2012" name="Nat. Biotechnol.">
        <title>Draft genome sequence of pigeonpea (Cajanus cajan), an orphan legume crop of resource-poor farmers.</title>
        <authorList>
            <person name="Varshney R.K."/>
            <person name="Chen W."/>
            <person name="Li Y."/>
            <person name="Bharti A.K."/>
            <person name="Saxena R.K."/>
            <person name="Schlueter J.A."/>
            <person name="Donoghue M.T."/>
            <person name="Azam S."/>
            <person name="Fan G."/>
            <person name="Whaley A.M."/>
            <person name="Farmer A.D."/>
            <person name="Sheridan J."/>
            <person name="Iwata A."/>
            <person name="Tuteja R."/>
            <person name="Penmetsa R.V."/>
            <person name="Wu W."/>
            <person name="Upadhyaya H.D."/>
            <person name="Yang S.P."/>
            <person name="Shah T."/>
            <person name="Saxena K.B."/>
            <person name="Michael T."/>
            <person name="McCombie W.R."/>
            <person name="Yang B."/>
            <person name="Zhang G."/>
            <person name="Yang H."/>
            <person name="Wang J."/>
            <person name="Spillane C."/>
            <person name="Cook D.R."/>
            <person name="May G.D."/>
            <person name="Xu X."/>
            <person name="Jackson S.A."/>
        </authorList>
    </citation>
    <scope>NUCLEOTIDE SEQUENCE [LARGE SCALE GENOMIC DNA]</scope>
</reference>
<protein>
    <submittedName>
        <fullName evidence="2">Uncharacterized protein</fullName>
    </submittedName>
</protein>
<keyword evidence="1" id="KW-0812">Transmembrane</keyword>
<dbReference type="OMA" id="DKMTIMV"/>
<organism evidence="2 3">
    <name type="scientific">Cajanus cajan</name>
    <name type="common">Pigeon pea</name>
    <name type="synonym">Cajanus indicus</name>
    <dbReference type="NCBI Taxonomy" id="3821"/>
    <lineage>
        <taxon>Eukaryota</taxon>
        <taxon>Viridiplantae</taxon>
        <taxon>Streptophyta</taxon>
        <taxon>Embryophyta</taxon>
        <taxon>Tracheophyta</taxon>
        <taxon>Spermatophyta</taxon>
        <taxon>Magnoliopsida</taxon>
        <taxon>eudicotyledons</taxon>
        <taxon>Gunneridae</taxon>
        <taxon>Pentapetalae</taxon>
        <taxon>rosids</taxon>
        <taxon>fabids</taxon>
        <taxon>Fabales</taxon>
        <taxon>Fabaceae</taxon>
        <taxon>Papilionoideae</taxon>
        <taxon>50 kb inversion clade</taxon>
        <taxon>NPAAA clade</taxon>
        <taxon>indigoferoid/millettioid clade</taxon>
        <taxon>Phaseoleae</taxon>
        <taxon>Cajanus</taxon>
    </lineage>
</organism>
<evidence type="ECO:0000313" key="3">
    <source>
        <dbReference type="Proteomes" id="UP000075243"/>
    </source>
</evidence>
<feature type="transmembrane region" description="Helical" evidence="1">
    <location>
        <begin position="59"/>
        <end position="79"/>
    </location>
</feature>
<evidence type="ECO:0000256" key="1">
    <source>
        <dbReference type="SAM" id="Phobius"/>
    </source>
</evidence>
<name>A0A151UFX5_CAJCA</name>
<feature type="transmembrane region" description="Helical" evidence="1">
    <location>
        <begin position="124"/>
        <end position="149"/>
    </location>
</feature>